<comment type="caution">
    <text evidence="2">The sequence shown here is derived from an EMBL/GenBank/DDBJ whole genome shotgun (WGS) entry which is preliminary data.</text>
</comment>
<organism evidence="2 3">
    <name type="scientific">Pycnoporus cinnabarinus</name>
    <name type="common">Cinnabar-red polypore</name>
    <name type="synonym">Trametes cinnabarina</name>
    <dbReference type="NCBI Taxonomy" id="5643"/>
    <lineage>
        <taxon>Eukaryota</taxon>
        <taxon>Fungi</taxon>
        <taxon>Dikarya</taxon>
        <taxon>Basidiomycota</taxon>
        <taxon>Agaricomycotina</taxon>
        <taxon>Agaricomycetes</taxon>
        <taxon>Polyporales</taxon>
        <taxon>Polyporaceae</taxon>
        <taxon>Trametes</taxon>
    </lineage>
</organism>
<protein>
    <recommendedName>
        <fullName evidence="1">Heterokaryon incompatibility domain-containing protein</fullName>
    </recommendedName>
</protein>
<dbReference type="Proteomes" id="UP000029665">
    <property type="component" value="Unassembled WGS sequence"/>
</dbReference>
<dbReference type="OrthoDB" id="2426273at2759"/>
<keyword evidence="3" id="KW-1185">Reference proteome</keyword>
<sequence length="905" mass="101331">MKGDVSKHVRLSWKSVFDALGVRPEEMTSEWMDMTVIEVFVDESDILYQLYQNALQDLTARFPGGSWSCATVKNLCSLSLGSSSNPFGTLVNCLTDLLDKTVDHGLGFNRQSMSLPVPAFIFSGTLFDWEWKERHGVGCHVACALSEITQHTPGLDPYLGLFLDYVKARLCHENWRRHHSAKQSLMPWSEESKREIADSQSMDLQYLQYEDLADPLPDEDSALVRTLESALWRPEVDVPWLVEAATLLRIPESAFLTSKRQGDGSTIMVLSGRRISQFFAYWFTSSTLNHTGIPPSERDVICTALLVVVFFPLCTIAATLWPDDPDLDHLGSLLHTTWPRPSPAMFVLHHCRRDLENSRWCPYVISQLTPAFETAPNRVLFKYAGSVLAHRSPYVVTAPGEHAYCTETACKLLFVDEKDYRFHHVHPSCQCNLLLPAVEEVKRLLSTDKVPVVVYDGTNLQVRPSDSMPYVAISHVWAEGMGSTTEEGLPRCVVKRLTHLTRKLLPESGAFWIDSLCVPRETSMRKLAIRLMGDTYRQATMVLVIDNCIRTQCSEANSHEENILWIGSSAWIRRIWTAQEGILARQLFFEFKEGPVNLEDRLMAGESPQSAETRRWIVDALSALVPLLAFRITKRNPRDIPLLNVTKLLGGRTTSKAEDELVAIATLLPPPVSLHQLLAIPQGDGPNQLAAARMRGFLLQLRNVSRGLPFANTPRLDLPNFTWAPRTLTDHVAGCWDTSVYGTGICTEGGLHAIYAVATLSGSPAIARPYPSTDDLARFGWRIACPTYHYPSDTRYLLFAQLESRCNASIDALLFTSQNLTNLSNTREHGASAEIEQVECVAVSDVARAGVDKAVIGAPAEDVRCFQYVAYCTLVKWEQLHSPRDGETRDLSRLGELVDTQVRLM</sequence>
<evidence type="ECO:0000313" key="3">
    <source>
        <dbReference type="Proteomes" id="UP000029665"/>
    </source>
</evidence>
<feature type="domain" description="Heterokaryon incompatibility" evidence="1">
    <location>
        <begin position="470"/>
        <end position="545"/>
    </location>
</feature>
<gene>
    <name evidence="2" type="ORF">BN946_scf184970.g35</name>
</gene>
<dbReference type="Pfam" id="PF06985">
    <property type="entry name" value="HET"/>
    <property type="match status" value="1"/>
</dbReference>
<accession>A0A060SIC5</accession>
<evidence type="ECO:0000313" key="2">
    <source>
        <dbReference type="EMBL" id="CDO72183.1"/>
    </source>
</evidence>
<dbReference type="EMBL" id="CCBP010000111">
    <property type="protein sequence ID" value="CDO72183.1"/>
    <property type="molecule type" value="Genomic_DNA"/>
</dbReference>
<evidence type="ECO:0000259" key="1">
    <source>
        <dbReference type="Pfam" id="PF06985"/>
    </source>
</evidence>
<reference evidence="2" key="1">
    <citation type="submission" date="2014-01" db="EMBL/GenBank/DDBJ databases">
        <title>The genome of the white-rot fungus Pycnoporus cinnabarinus: a basidiomycete model with a versatile arsenal for lignocellulosic biomass breakdown.</title>
        <authorList>
            <person name="Levasseur A."/>
            <person name="Lomascolo A."/>
            <person name="Ruiz-Duenas F.J."/>
            <person name="Uzan E."/>
            <person name="Piumi F."/>
            <person name="Kues U."/>
            <person name="Ram A.F.J."/>
            <person name="Murat C."/>
            <person name="Haon M."/>
            <person name="Benoit I."/>
            <person name="Arfi Y."/>
            <person name="Chevret D."/>
            <person name="Drula E."/>
            <person name="Kwon M.J."/>
            <person name="Gouret P."/>
            <person name="Lesage-Meessen L."/>
            <person name="Lombard V."/>
            <person name="Mariette J."/>
            <person name="Noirot C."/>
            <person name="Park J."/>
            <person name="Patyshakuliyeva A."/>
            <person name="Wieneger R.A.B."/>
            <person name="Wosten H.A.B."/>
            <person name="Martin F."/>
            <person name="Coutinho P.M."/>
            <person name="de Vries R."/>
            <person name="Martinez A.T."/>
            <person name="Klopp C."/>
            <person name="Pontarotti P."/>
            <person name="Henrissat B."/>
            <person name="Record E."/>
        </authorList>
    </citation>
    <scope>NUCLEOTIDE SEQUENCE [LARGE SCALE GENOMIC DNA]</scope>
    <source>
        <strain evidence="2">BRFM137</strain>
    </source>
</reference>
<proteinExistence type="predicted"/>
<dbReference type="PANTHER" id="PTHR39596">
    <property type="match status" value="1"/>
</dbReference>
<dbReference type="AlphaFoldDB" id="A0A060SIC5"/>
<name>A0A060SIC5_PYCCI</name>
<dbReference type="PANTHER" id="PTHR39596:SF2">
    <property type="entry name" value="HET DOMAIN PROTEIN (AFU_ORTHOLOGUE AFUA_1G17550)-RELATED"/>
    <property type="match status" value="1"/>
</dbReference>
<dbReference type="HOGENOM" id="CLU_320569_0_0_1"/>
<dbReference type="InterPro" id="IPR010730">
    <property type="entry name" value="HET"/>
</dbReference>
<dbReference type="STRING" id="5643.A0A060SIC5"/>